<comment type="catalytic activity">
    <reaction evidence="1">
        <text>Hydrolysis of terminal non-reducing N-acetyl-D-hexosamine residues in N-acetyl-beta-D-hexosaminides.</text>
        <dbReference type="EC" id="3.2.1.52"/>
    </reaction>
</comment>
<dbReference type="GO" id="GO:0005975">
    <property type="term" value="P:carbohydrate metabolic process"/>
    <property type="evidence" value="ECO:0007669"/>
    <property type="project" value="InterPro"/>
</dbReference>
<evidence type="ECO:0000313" key="7">
    <source>
        <dbReference type="Proteomes" id="UP000759131"/>
    </source>
</evidence>
<dbReference type="InterPro" id="IPR015883">
    <property type="entry name" value="Glyco_hydro_20_cat"/>
</dbReference>
<dbReference type="SUPFAM" id="SSF51445">
    <property type="entry name" value="(Trans)glycosidases"/>
    <property type="match status" value="1"/>
</dbReference>
<dbReference type="CDD" id="cd06565">
    <property type="entry name" value="GH20_GcnA-like"/>
    <property type="match status" value="1"/>
</dbReference>
<comment type="similarity">
    <text evidence="2">Belongs to the glycosyl hydrolase 20 family.</text>
</comment>
<dbReference type="GO" id="GO:0004563">
    <property type="term" value="F:beta-N-acetylhexosaminidase activity"/>
    <property type="evidence" value="ECO:0007669"/>
    <property type="project" value="UniProtKB-EC"/>
</dbReference>
<dbReference type="InterPro" id="IPR038901">
    <property type="entry name" value="HEXDC-like"/>
</dbReference>
<dbReference type="EC" id="3.2.1.52" evidence="3"/>
<keyword evidence="7" id="KW-1185">Reference proteome</keyword>
<dbReference type="AlphaFoldDB" id="A0A7R9Q3T1"/>
<dbReference type="PANTHER" id="PTHR21040">
    <property type="entry name" value="BCDNA.GH04120"/>
    <property type="match status" value="1"/>
</dbReference>
<evidence type="ECO:0000256" key="2">
    <source>
        <dbReference type="ARBA" id="ARBA00006285"/>
    </source>
</evidence>
<dbReference type="EMBL" id="OC862549">
    <property type="protein sequence ID" value="CAD7630325.1"/>
    <property type="molecule type" value="Genomic_DNA"/>
</dbReference>
<evidence type="ECO:0000256" key="3">
    <source>
        <dbReference type="ARBA" id="ARBA00012663"/>
    </source>
</evidence>
<dbReference type="InterPro" id="IPR017853">
    <property type="entry name" value="GH"/>
</dbReference>
<evidence type="ECO:0000259" key="5">
    <source>
        <dbReference type="Pfam" id="PF00728"/>
    </source>
</evidence>
<proteinExistence type="inferred from homology"/>
<name>A0A7R9Q3T1_9ACAR</name>
<evidence type="ECO:0000256" key="4">
    <source>
        <dbReference type="ARBA" id="ARBA00022801"/>
    </source>
</evidence>
<dbReference type="Pfam" id="PF00728">
    <property type="entry name" value="Glyco_hydro_20"/>
    <property type="match status" value="1"/>
</dbReference>
<dbReference type="Proteomes" id="UP000759131">
    <property type="component" value="Unassembled WGS sequence"/>
</dbReference>
<accession>A0A7R9Q3T1</accession>
<feature type="domain" description="Glycoside hydrolase family 20 catalytic" evidence="5">
    <location>
        <begin position="58"/>
        <end position="208"/>
    </location>
</feature>
<protein>
    <recommendedName>
        <fullName evidence="3">beta-N-acetylhexosaminidase</fullName>
        <ecNumber evidence="3">3.2.1.52</ecNumber>
    </recommendedName>
</protein>
<gene>
    <name evidence="6" type="ORF">OSB1V03_LOCUS10738</name>
</gene>
<evidence type="ECO:0000313" key="6">
    <source>
        <dbReference type="EMBL" id="CAD7630325.1"/>
    </source>
</evidence>
<evidence type="ECO:0000256" key="1">
    <source>
        <dbReference type="ARBA" id="ARBA00001231"/>
    </source>
</evidence>
<reference evidence="6" key="1">
    <citation type="submission" date="2020-11" db="EMBL/GenBank/DDBJ databases">
        <authorList>
            <person name="Tran Van P."/>
        </authorList>
    </citation>
    <scope>NUCLEOTIDE SEQUENCE</scope>
</reference>
<dbReference type="EMBL" id="CAJPIZ010007974">
    <property type="protein sequence ID" value="CAG2110755.1"/>
    <property type="molecule type" value="Genomic_DNA"/>
</dbReference>
<organism evidence="6">
    <name type="scientific">Medioppia subpectinata</name>
    <dbReference type="NCBI Taxonomy" id="1979941"/>
    <lineage>
        <taxon>Eukaryota</taxon>
        <taxon>Metazoa</taxon>
        <taxon>Ecdysozoa</taxon>
        <taxon>Arthropoda</taxon>
        <taxon>Chelicerata</taxon>
        <taxon>Arachnida</taxon>
        <taxon>Acari</taxon>
        <taxon>Acariformes</taxon>
        <taxon>Sarcoptiformes</taxon>
        <taxon>Oribatida</taxon>
        <taxon>Brachypylina</taxon>
        <taxon>Oppioidea</taxon>
        <taxon>Oppiidae</taxon>
        <taxon>Medioppia</taxon>
    </lineage>
</organism>
<sequence length="480" mass="56088">MDTIGHRLVHIDLKGAPFRSGYWQQLIPCLSRLGITGLLIEYEDMFPYERSLSDLRCGDAYDWQDMEAIITAANKHQLKIVPLIQTFGHMEFVLKVSAFRELREVDAYPNALCPTNDRSLDTVQEMLRQMIAGHQRWTQLDAIHIGCDEVWHLGHCQRCRQYLTDHCLADKSQLFLRYVRKVAEFVRKTFDIRVIIWDDMMRHIDDQTLADSGLNRLVEPMVWHYLDAQCFQLRDPELWSKYKHSFDRIWIASAFKGAAKMNQMLPSVDHYVSNHLAWVRVIEDNQLAERVAGLALTGWQRFDHMTTLCELMPNSMISLMMCLFAFNERDFNEDIQRNVSTFIGNKQLIPIDINSATDLEAIDSDVYPGVNLFKLCNEWQFLVKEFNELKSNQSLEGAFTSYQISLNRTNPLHIEAFLLKARVLLFRVQQMRLQIETEMKKMFYDTTVEEWIHTNVKPISKKLDKIVTNGDQQLATHINS</sequence>
<dbReference type="PANTHER" id="PTHR21040:SF8">
    <property type="entry name" value="BCDNA.GH04120"/>
    <property type="match status" value="1"/>
</dbReference>
<dbReference type="OrthoDB" id="47475at2759"/>
<keyword evidence="4" id="KW-0378">Hydrolase</keyword>
<dbReference type="Gene3D" id="3.20.20.80">
    <property type="entry name" value="Glycosidases"/>
    <property type="match status" value="1"/>
</dbReference>